<organism evidence="1 2">
    <name type="scientific">Sparassis crispa</name>
    <dbReference type="NCBI Taxonomy" id="139825"/>
    <lineage>
        <taxon>Eukaryota</taxon>
        <taxon>Fungi</taxon>
        <taxon>Dikarya</taxon>
        <taxon>Basidiomycota</taxon>
        <taxon>Agaricomycotina</taxon>
        <taxon>Agaricomycetes</taxon>
        <taxon>Polyporales</taxon>
        <taxon>Sparassidaceae</taxon>
        <taxon>Sparassis</taxon>
    </lineage>
</organism>
<reference evidence="1 2" key="1">
    <citation type="journal article" date="2018" name="Sci. Rep.">
        <title>Genome sequence of the cauliflower mushroom Sparassis crispa (Hanabiratake) and its association with beneficial usage.</title>
        <authorList>
            <person name="Kiyama R."/>
            <person name="Furutani Y."/>
            <person name="Kawaguchi K."/>
            <person name="Nakanishi T."/>
        </authorList>
    </citation>
    <scope>NUCLEOTIDE SEQUENCE [LARGE SCALE GENOMIC DNA]</scope>
</reference>
<gene>
    <name evidence="1" type="ORF">SCP_1002660</name>
</gene>
<dbReference type="GeneID" id="38783937"/>
<accession>A0A401GXW5</accession>
<protein>
    <submittedName>
        <fullName evidence="1">Uncharacterized protein</fullName>
    </submittedName>
</protein>
<evidence type="ECO:0000313" key="2">
    <source>
        <dbReference type="Proteomes" id="UP000287166"/>
    </source>
</evidence>
<evidence type="ECO:0000313" key="1">
    <source>
        <dbReference type="EMBL" id="GBE87020.1"/>
    </source>
</evidence>
<dbReference type="STRING" id="139825.A0A401GXW5"/>
<comment type="caution">
    <text evidence="1">The sequence shown here is derived from an EMBL/GenBank/DDBJ whole genome shotgun (WGS) entry which is preliminary data.</text>
</comment>
<name>A0A401GXW5_9APHY</name>
<proteinExistence type="predicted"/>
<dbReference type="InParanoid" id="A0A401GXW5"/>
<dbReference type="RefSeq" id="XP_027617933.1">
    <property type="nucleotide sequence ID" value="XM_027762132.1"/>
</dbReference>
<dbReference type="OrthoDB" id="2536866at2759"/>
<keyword evidence="2" id="KW-1185">Reference proteome</keyword>
<sequence>MVIIDEKEMLPTPPPPYVAVGPLNPPPFPSGSRIPVTFATLSAPMLLRIVYELFPYKQVEKQRKTLYWLTMYLRLVSRSVYVACMHVLRSTYLPAYADLIRPPYTTDPFPSDASDSSDSIISPIQSLYRELHVLDLFLAAKVREDVWSDQSSLHLERDELLKDIFDLMQPRARLEDLVRSYGMREGVIALSPSYQQSLASHSTVRIRLPTGVRPVQFSLLSASFSPRRVGLVLTTKERKRTIVETPRTREESLESSARKLVKEFKMWLFSNAHYSNGVR</sequence>
<dbReference type="Proteomes" id="UP000287166">
    <property type="component" value="Unassembled WGS sequence"/>
</dbReference>
<dbReference type="AlphaFoldDB" id="A0A401GXW5"/>
<dbReference type="EMBL" id="BFAD01000010">
    <property type="protein sequence ID" value="GBE87020.1"/>
    <property type="molecule type" value="Genomic_DNA"/>
</dbReference>